<evidence type="ECO:0000313" key="2">
    <source>
        <dbReference type="Proteomes" id="UP000015520"/>
    </source>
</evidence>
<comment type="caution">
    <text evidence="1">The sequence shown here is derived from an EMBL/GenBank/DDBJ whole genome shotgun (WGS) entry which is preliminary data.</text>
</comment>
<dbReference type="RefSeq" id="WP_021287548.1">
    <property type="nucleotide sequence ID" value="NZ_AUPZ01000007.1"/>
</dbReference>
<dbReference type="STRING" id="1172190.M947_06425"/>
<dbReference type="EMBL" id="AUPZ01000007">
    <property type="protein sequence ID" value="EQB39625.1"/>
    <property type="molecule type" value="Genomic_DNA"/>
</dbReference>
<sequence length="114" mass="13238">MTAHFIGRLLEVRPVETKDNKTDKIKYSTELTVMFEGITEDGYLKPSVESIYADEEDYDVFKDKKGSYVAIPYNLSVNQWGQKYYYDKAMPVLELANNPLDYSKFDRSKVKKSS</sequence>
<organism evidence="1 2">
    <name type="scientific">Sulfurimonas hongkongensis</name>
    <dbReference type="NCBI Taxonomy" id="1172190"/>
    <lineage>
        <taxon>Bacteria</taxon>
        <taxon>Pseudomonadati</taxon>
        <taxon>Campylobacterota</taxon>
        <taxon>Epsilonproteobacteria</taxon>
        <taxon>Campylobacterales</taxon>
        <taxon>Sulfurimonadaceae</taxon>
        <taxon>Sulfurimonas</taxon>
    </lineage>
</organism>
<reference evidence="1 2" key="1">
    <citation type="submission" date="2013-07" db="EMBL/GenBank/DDBJ databases">
        <title>Sulfurimonas hongkongensis AST-10 Genome Sequencing.</title>
        <authorList>
            <person name="Cai L."/>
            <person name="Zhang T."/>
        </authorList>
    </citation>
    <scope>NUCLEOTIDE SEQUENCE [LARGE SCALE GENOMIC DNA]</scope>
    <source>
        <strain evidence="1 2">AST-10</strain>
    </source>
</reference>
<protein>
    <recommendedName>
        <fullName evidence="3">Single-stranded DNA-binding protein</fullName>
    </recommendedName>
</protein>
<name>T0JF21_9BACT</name>
<dbReference type="Proteomes" id="UP000015520">
    <property type="component" value="Unassembled WGS sequence"/>
</dbReference>
<proteinExistence type="predicted"/>
<gene>
    <name evidence="1" type="ORF">M947_06425</name>
</gene>
<accession>T0JF21</accession>
<dbReference type="OrthoDB" id="5356779at2"/>
<keyword evidence="2" id="KW-1185">Reference proteome</keyword>
<evidence type="ECO:0000313" key="1">
    <source>
        <dbReference type="EMBL" id="EQB39625.1"/>
    </source>
</evidence>
<evidence type="ECO:0008006" key="3">
    <source>
        <dbReference type="Google" id="ProtNLM"/>
    </source>
</evidence>
<dbReference type="AlphaFoldDB" id="T0JF21"/>
<dbReference type="eggNOG" id="ENOG5032ND2">
    <property type="taxonomic scope" value="Bacteria"/>
</dbReference>
<dbReference type="PATRIC" id="fig|1172190.3.peg.1246"/>